<evidence type="ECO:0000256" key="1">
    <source>
        <dbReference type="SAM" id="MobiDB-lite"/>
    </source>
</evidence>
<evidence type="ECO:0000313" key="3">
    <source>
        <dbReference type="EMBL" id="JAD80266.1"/>
    </source>
</evidence>
<dbReference type="Gene3D" id="3.40.50.1820">
    <property type="entry name" value="alpha/beta hydrolase"/>
    <property type="match status" value="1"/>
</dbReference>
<dbReference type="InterPro" id="IPR029058">
    <property type="entry name" value="AB_hydrolase_fold"/>
</dbReference>
<reference evidence="3" key="2">
    <citation type="journal article" date="2015" name="Data Brief">
        <title>Shoot transcriptome of the giant reed, Arundo donax.</title>
        <authorList>
            <person name="Barrero R.A."/>
            <person name="Guerrero F.D."/>
            <person name="Moolhuijzen P."/>
            <person name="Goolsby J.A."/>
            <person name="Tidwell J."/>
            <person name="Bellgard S.E."/>
            <person name="Bellgard M.I."/>
        </authorList>
    </citation>
    <scope>NUCLEOTIDE SEQUENCE</scope>
    <source>
        <tissue evidence="3">Shoot tissue taken approximately 20 cm above the soil surface</tissue>
    </source>
</reference>
<dbReference type="PANTHER" id="PTHR22778:SF55">
    <property type="entry name" value="ESTERASE C25G4.2-LIKE"/>
    <property type="match status" value="1"/>
</dbReference>
<dbReference type="EMBL" id="GBRH01217629">
    <property type="protein sequence ID" value="JAD80266.1"/>
    <property type="molecule type" value="Transcribed_RNA"/>
</dbReference>
<proteinExistence type="predicted"/>
<dbReference type="AlphaFoldDB" id="A0A0A9CXC8"/>
<accession>A0A0A9CXC8</accession>
<organism evidence="3">
    <name type="scientific">Arundo donax</name>
    <name type="common">Giant reed</name>
    <name type="synonym">Donax arundinaceus</name>
    <dbReference type="NCBI Taxonomy" id="35708"/>
    <lineage>
        <taxon>Eukaryota</taxon>
        <taxon>Viridiplantae</taxon>
        <taxon>Streptophyta</taxon>
        <taxon>Embryophyta</taxon>
        <taxon>Tracheophyta</taxon>
        <taxon>Spermatophyta</taxon>
        <taxon>Magnoliopsida</taxon>
        <taxon>Liliopsida</taxon>
        <taxon>Poales</taxon>
        <taxon>Poaceae</taxon>
        <taxon>PACMAD clade</taxon>
        <taxon>Arundinoideae</taxon>
        <taxon>Arundineae</taxon>
        <taxon>Arundo</taxon>
    </lineage>
</organism>
<evidence type="ECO:0000259" key="2">
    <source>
        <dbReference type="Pfam" id="PF03959"/>
    </source>
</evidence>
<feature type="domain" description="Serine hydrolase" evidence="2">
    <location>
        <begin position="1"/>
        <end position="69"/>
    </location>
</feature>
<dbReference type="Pfam" id="PF03959">
    <property type="entry name" value="FSH1"/>
    <property type="match status" value="1"/>
</dbReference>
<dbReference type="PANTHER" id="PTHR22778">
    <property type="entry name" value="OVARIAN CANCER GENE-2 PROTEIN-RELATED"/>
    <property type="match status" value="1"/>
</dbReference>
<protein>
    <recommendedName>
        <fullName evidence="2">Serine hydrolase domain-containing protein</fullName>
    </recommendedName>
</protein>
<dbReference type="InterPro" id="IPR005645">
    <property type="entry name" value="FSH-like_dom"/>
</dbReference>
<reference evidence="3" key="1">
    <citation type="submission" date="2014-09" db="EMBL/GenBank/DDBJ databases">
        <authorList>
            <person name="Magalhaes I.L.F."/>
            <person name="Oliveira U."/>
            <person name="Santos F.R."/>
            <person name="Vidigal T.H.D.A."/>
            <person name="Brescovit A.D."/>
            <person name="Santos A.J."/>
        </authorList>
    </citation>
    <scope>NUCLEOTIDE SEQUENCE</scope>
    <source>
        <tissue evidence="3">Shoot tissue taken approximately 20 cm above the soil surface</tissue>
    </source>
</reference>
<name>A0A0A9CXC8_ARUDO</name>
<sequence length="118" mass="13073">MISVSGSKFRHPSICHIAYKDPIKVKSVHFVGDKDWLKIPSEELAAAFDDPFIIRHPQGHTVPRLDDTSVKQLSEWSSNILDDLKITDVPKVLDPENSSAKENTGAEPAEKLVEQVAA</sequence>
<feature type="region of interest" description="Disordered" evidence="1">
    <location>
        <begin position="94"/>
        <end position="118"/>
    </location>
</feature>
<feature type="compositionally biased region" description="Basic and acidic residues" evidence="1">
    <location>
        <begin position="108"/>
        <end position="118"/>
    </location>
</feature>